<dbReference type="Pfam" id="PF08240">
    <property type="entry name" value="ADH_N"/>
    <property type="match status" value="1"/>
</dbReference>
<dbReference type="InterPro" id="IPR020843">
    <property type="entry name" value="ER"/>
</dbReference>
<dbReference type="Proteomes" id="UP000304900">
    <property type="component" value="Unassembled WGS sequence"/>
</dbReference>
<evidence type="ECO:0000256" key="2">
    <source>
        <dbReference type="ARBA" id="ARBA00023002"/>
    </source>
</evidence>
<organism evidence="4 5">
    <name type="scientific">Dyadobacter frigoris</name>
    <dbReference type="NCBI Taxonomy" id="2576211"/>
    <lineage>
        <taxon>Bacteria</taxon>
        <taxon>Pseudomonadati</taxon>
        <taxon>Bacteroidota</taxon>
        <taxon>Cytophagia</taxon>
        <taxon>Cytophagales</taxon>
        <taxon>Spirosomataceae</taxon>
        <taxon>Dyadobacter</taxon>
    </lineage>
</organism>
<evidence type="ECO:0000256" key="1">
    <source>
        <dbReference type="ARBA" id="ARBA00022857"/>
    </source>
</evidence>
<dbReference type="Gene3D" id="3.90.180.10">
    <property type="entry name" value="Medium-chain alcohol dehydrogenases, catalytic domain"/>
    <property type="match status" value="1"/>
</dbReference>
<dbReference type="Gene3D" id="3.40.50.720">
    <property type="entry name" value="NAD(P)-binding Rossmann-like Domain"/>
    <property type="match status" value="1"/>
</dbReference>
<protein>
    <submittedName>
        <fullName evidence="4">Zinc-binding alcohol dehydrogenase family protein</fullName>
    </submittedName>
</protein>
<dbReference type="GO" id="GO:0003960">
    <property type="term" value="F:quinone reductase (NADPH) activity"/>
    <property type="evidence" value="ECO:0007669"/>
    <property type="project" value="TreeGrafter"/>
</dbReference>
<dbReference type="InterPro" id="IPR013154">
    <property type="entry name" value="ADH-like_N"/>
</dbReference>
<evidence type="ECO:0000313" key="4">
    <source>
        <dbReference type="EMBL" id="TKT93371.1"/>
    </source>
</evidence>
<proteinExistence type="predicted"/>
<keyword evidence="1" id="KW-0521">NADP</keyword>
<keyword evidence="2" id="KW-0560">Oxidoreductase</keyword>
<dbReference type="SMART" id="SM00829">
    <property type="entry name" value="PKS_ER"/>
    <property type="match status" value="1"/>
</dbReference>
<dbReference type="PANTHER" id="PTHR48106">
    <property type="entry name" value="QUINONE OXIDOREDUCTASE PIG3-RELATED"/>
    <property type="match status" value="1"/>
</dbReference>
<dbReference type="AlphaFoldDB" id="A0A4U6DAE7"/>
<dbReference type="EMBL" id="SZVO01000002">
    <property type="protein sequence ID" value="TKT93371.1"/>
    <property type="molecule type" value="Genomic_DNA"/>
</dbReference>
<evidence type="ECO:0000259" key="3">
    <source>
        <dbReference type="SMART" id="SM00829"/>
    </source>
</evidence>
<dbReference type="SUPFAM" id="SSF50129">
    <property type="entry name" value="GroES-like"/>
    <property type="match status" value="1"/>
</dbReference>
<dbReference type="InterPro" id="IPR013149">
    <property type="entry name" value="ADH-like_C"/>
</dbReference>
<gene>
    <name evidence="4" type="ORF">FDK13_05840</name>
</gene>
<name>A0A4U6DAE7_9BACT</name>
<reference evidence="4 5" key="1">
    <citation type="submission" date="2019-05" db="EMBL/GenBank/DDBJ databases">
        <title>Dyadobacter AR-3-8 sp. nov., isolated from arctic soil.</title>
        <authorList>
            <person name="Chaudhary D.K."/>
        </authorList>
    </citation>
    <scope>NUCLEOTIDE SEQUENCE [LARGE SCALE GENOMIC DNA]</scope>
    <source>
        <strain evidence="4 5">AR-3-8</strain>
    </source>
</reference>
<dbReference type="PANTHER" id="PTHR48106:SF13">
    <property type="entry name" value="QUINONE OXIDOREDUCTASE-RELATED"/>
    <property type="match status" value="1"/>
</dbReference>
<dbReference type="Pfam" id="PF00107">
    <property type="entry name" value="ADH_zinc_N"/>
    <property type="match status" value="1"/>
</dbReference>
<dbReference type="SUPFAM" id="SSF51735">
    <property type="entry name" value="NAD(P)-binding Rossmann-fold domains"/>
    <property type="match status" value="1"/>
</dbReference>
<dbReference type="InterPro" id="IPR011032">
    <property type="entry name" value="GroES-like_sf"/>
</dbReference>
<dbReference type="GO" id="GO:0070402">
    <property type="term" value="F:NADPH binding"/>
    <property type="evidence" value="ECO:0007669"/>
    <property type="project" value="TreeGrafter"/>
</dbReference>
<keyword evidence="5" id="KW-1185">Reference proteome</keyword>
<evidence type="ECO:0000313" key="5">
    <source>
        <dbReference type="Proteomes" id="UP000304900"/>
    </source>
</evidence>
<comment type="caution">
    <text evidence="4">The sequence shown here is derived from an EMBL/GenBank/DDBJ whole genome shotgun (WGS) entry which is preliminary data.</text>
</comment>
<sequence length="324" mass="35085">MKAAVYYENGGPEVFKYEDMQDPICKANEVLIKIKSISIEGGDLINREIRPLPQVPNIVGYQCAGEIIKVGIEVKDRFVGQRVVSLGNSGSHAQFIAVETFRTYPIPEGLSYESASAIPVAFVTAHECLFGSGNLKARETVLIHGGTGSLGLAAIQMASQAGAIVIATGSDETKLKKLLQFGAGHVINYKTQSIVNEVMAITKNVGVDLVIDSVGGKNLALSAEALAYRGRIAFVGLSSREPNLFDPFLLWKQNATLHGVFLPGIVETEKKETAELLAEIFKDVVSGKLIVTIDQTFPLSKVRDAHQYVEERKGFGRVLLNPEL</sequence>
<dbReference type="OrthoDB" id="9787435at2"/>
<dbReference type="GO" id="GO:0035925">
    <property type="term" value="F:mRNA 3'-UTR AU-rich region binding"/>
    <property type="evidence" value="ECO:0007669"/>
    <property type="project" value="TreeGrafter"/>
</dbReference>
<dbReference type="GO" id="GO:0005829">
    <property type="term" value="C:cytosol"/>
    <property type="evidence" value="ECO:0007669"/>
    <property type="project" value="TreeGrafter"/>
</dbReference>
<accession>A0A4U6DAE7</accession>
<dbReference type="RefSeq" id="WP_137339047.1">
    <property type="nucleotide sequence ID" value="NZ_BSQH01000011.1"/>
</dbReference>
<feature type="domain" description="Enoyl reductase (ER)" evidence="3">
    <location>
        <begin position="10"/>
        <end position="320"/>
    </location>
</feature>
<dbReference type="InterPro" id="IPR036291">
    <property type="entry name" value="NAD(P)-bd_dom_sf"/>
</dbReference>